<keyword evidence="2" id="KW-1185">Reference proteome</keyword>
<sequence>MSTYNFHGNINGPAHMGDHGRIEVNVHEPATEPLVRLAEGLIEALRAEYPVLVPHGEAVHGALMESVGDGGPPNRGRIRSALETISIGAAAGTASLAFTQQFMQVLGL</sequence>
<dbReference type="EMBL" id="CP006259">
    <property type="protein sequence ID" value="AGS72528.1"/>
    <property type="molecule type" value="Genomic_DNA"/>
</dbReference>
<organism evidence="1 2">
    <name type="scientific">Streptomyces collinus (strain DSM 40733 / Tue 365)</name>
    <dbReference type="NCBI Taxonomy" id="1214242"/>
    <lineage>
        <taxon>Bacteria</taxon>
        <taxon>Bacillati</taxon>
        <taxon>Actinomycetota</taxon>
        <taxon>Actinomycetes</taxon>
        <taxon>Kitasatosporales</taxon>
        <taxon>Streptomycetaceae</taxon>
        <taxon>Streptomyces</taxon>
    </lineage>
</organism>
<evidence type="ECO:0000313" key="2">
    <source>
        <dbReference type="Proteomes" id="UP000015423"/>
    </source>
</evidence>
<accession>S5UYY8</accession>
<protein>
    <submittedName>
        <fullName evidence="1">Uncharacterized protein</fullName>
    </submittedName>
</protein>
<reference evidence="2" key="1">
    <citation type="submission" date="2012-10" db="EMBL/GenBank/DDBJ databases">
        <title>The complete genome sequence of Streptomyces collinus Tu 365.</title>
        <authorList>
            <person name="Ruckert C."/>
            <person name="Szczepanowski R."/>
            <person name="Goesmann A."/>
            <person name="Pross E.K."/>
            <person name="Musiol E.M."/>
            <person name="Blin K."/>
            <person name="Wohlleben W."/>
            <person name="Puhler A."/>
            <person name="Weber T."/>
            <person name="Kalinowski J."/>
        </authorList>
    </citation>
    <scope>NUCLEOTIDE SEQUENCE [LARGE SCALE GENOMIC DNA]</scope>
    <source>
        <strain evidence="2">DSM 40733 / Tue 365</strain>
    </source>
</reference>
<evidence type="ECO:0000313" key="1">
    <source>
        <dbReference type="EMBL" id="AGS72528.1"/>
    </source>
</evidence>
<gene>
    <name evidence="1" type="ORF">B446_28610</name>
</gene>
<name>S5UYY8_STRC3</name>
<dbReference type="eggNOG" id="ENOG503214T">
    <property type="taxonomic scope" value="Bacteria"/>
</dbReference>
<reference evidence="1 2" key="2">
    <citation type="journal article" date="2013" name="J. Biotechnol.">
        <title>Complete genome sequence of the kirromycin producer Streptomyces collinus Tu 365 consisting of a linear chromosome and two linear plasmids.</title>
        <authorList>
            <person name="Ruckert C."/>
            <person name="Szczepanowski R."/>
            <person name="Albersmeier A."/>
            <person name="Goesmann A."/>
            <person name="Iftime D."/>
            <person name="Musiol E.M."/>
            <person name="Blin K."/>
            <person name="Wohlleben W."/>
            <person name="Puhler A."/>
            <person name="Kalinowski J."/>
            <person name="Weber T."/>
        </authorList>
    </citation>
    <scope>NUCLEOTIDE SEQUENCE [LARGE SCALE GENOMIC DNA]</scope>
    <source>
        <strain evidence="2">DSM 40733 / Tue 365</strain>
    </source>
</reference>
<dbReference type="Proteomes" id="UP000015423">
    <property type="component" value="Chromosome"/>
</dbReference>
<dbReference type="AlphaFoldDB" id="S5UYY8"/>
<proteinExistence type="predicted"/>
<dbReference type="RefSeq" id="WP_020942938.1">
    <property type="nucleotide sequence ID" value="NC_021985.1"/>
</dbReference>
<dbReference type="PATRIC" id="fig|1214242.5.peg.5862"/>
<dbReference type="HOGENOM" id="CLU_2195367_0_0_11"/>
<dbReference type="KEGG" id="sci:B446_28610"/>